<dbReference type="AlphaFoldDB" id="A0A917WBG5"/>
<sequence length="65" mass="7065">MSLRPKKSASLPASDPVEKPLDEVLEHVEALGVHPKLNAAKALVREAKKQLVDWDRTGRPGAAKN</sequence>
<dbReference type="EMBL" id="BMLF01000001">
    <property type="protein sequence ID" value="GGL91407.1"/>
    <property type="molecule type" value="Genomic_DNA"/>
</dbReference>
<name>A0A917WBG5_9RHOB</name>
<reference evidence="1" key="1">
    <citation type="journal article" date="2014" name="Int. J. Syst. Evol. Microbiol.">
        <title>Complete genome sequence of Corynebacterium casei LMG S-19264T (=DSM 44701T), isolated from a smear-ripened cheese.</title>
        <authorList>
            <consortium name="US DOE Joint Genome Institute (JGI-PGF)"/>
            <person name="Walter F."/>
            <person name="Albersmeier A."/>
            <person name="Kalinowski J."/>
            <person name="Ruckert C."/>
        </authorList>
    </citation>
    <scope>NUCLEOTIDE SEQUENCE</scope>
    <source>
        <strain evidence="1">CGMCC 1.6293</strain>
    </source>
</reference>
<proteinExistence type="predicted"/>
<reference evidence="1" key="2">
    <citation type="submission" date="2020-09" db="EMBL/GenBank/DDBJ databases">
        <authorList>
            <person name="Sun Q."/>
            <person name="Zhou Y."/>
        </authorList>
    </citation>
    <scope>NUCLEOTIDE SEQUENCE</scope>
    <source>
        <strain evidence="1">CGMCC 1.6293</strain>
    </source>
</reference>
<dbReference type="Proteomes" id="UP000649829">
    <property type="component" value="Unassembled WGS sequence"/>
</dbReference>
<accession>A0A917WBG5</accession>
<comment type="caution">
    <text evidence="1">The sequence shown here is derived from an EMBL/GenBank/DDBJ whole genome shotgun (WGS) entry which is preliminary data.</text>
</comment>
<gene>
    <name evidence="1" type="ORF">GCM10011534_11970</name>
</gene>
<evidence type="ECO:0000313" key="1">
    <source>
        <dbReference type="EMBL" id="GGL91407.1"/>
    </source>
</evidence>
<keyword evidence="2" id="KW-1185">Reference proteome</keyword>
<evidence type="ECO:0000313" key="2">
    <source>
        <dbReference type="Proteomes" id="UP000649829"/>
    </source>
</evidence>
<protein>
    <submittedName>
        <fullName evidence="1">Uncharacterized protein</fullName>
    </submittedName>
</protein>
<organism evidence="1 2">
    <name type="scientific">Pseudooceanicola nanhaiensis</name>
    <dbReference type="NCBI Taxonomy" id="375761"/>
    <lineage>
        <taxon>Bacteria</taxon>
        <taxon>Pseudomonadati</taxon>
        <taxon>Pseudomonadota</taxon>
        <taxon>Alphaproteobacteria</taxon>
        <taxon>Rhodobacterales</taxon>
        <taxon>Paracoccaceae</taxon>
        <taxon>Pseudooceanicola</taxon>
    </lineage>
</organism>